<sequence length="156" mass="17231">MIIAVISIIVITGIAWGISQLLPYKICPVCAGVSGTWLVLGALMLAGRLPEATYLLPIAILMGGSVVGIGYQGEKSYRWPAQNPVIWKLIVMSIGFPLVYNVVLRLNWSVWFGELIALCLLMYAFFVRKAKPEPHTPHRSDDSDVQKIEKGLEKCC</sequence>
<accession>A0A1F7URI3</accession>
<reference evidence="2 3" key="1">
    <citation type="journal article" date="2016" name="Nat. Commun.">
        <title>Thousands of microbial genomes shed light on interconnected biogeochemical processes in an aquifer system.</title>
        <authorList>
            <person name="Anantharaman K."/>
            <person name="Brown C.T."/>
            <person name="Hug L.A."/>
            <person name="Sharon I."/>
            <person name="Castelle C.J."/>
            <person name="Probst A.J."/>
            <person name="Thomas B.C."/>
            <person name="Singh A."/>
            <person name="Wilkins M.J."/>
            <person name="Karaoz U."/>
            <person name="Brodie E.L."/>
            <person name="Williams K.H."/>
            <person name="Hubbard S.S."/>
            <person name="Banfield J.F."/>
        </authorList>
    </citation>
    <scope>NUCLEOTIDE SEQUENCE [LARGE SCALE GENOMIC DNA]</scope>
</reference>
<keyword evidence="1" id="KW-1133">Transmembrane helix</keyword>
<dbReference type="EMBL" id="MGEJ01000013">
    <property type="protein sequence ID" value="OGL80859.1"/>
    <property type="molecule type" value="Genomic_DNA"/>
</dbReference>
<evidence type="ECO:0000313" key="3">
    <source>
        <dbReference type="Proteomes" id="UP000176897"/>
    </source>
</evidence>
<feature type="transmembrane region" description="Helical" evidence="1">
    <location>
        <begin position="109"/>
        <end position="127"/>
    </location>
</feature>
<organism evidence="2 3">
    <name type="scientific">Candidatus Uhrbacteria bacterium RIFCSPLOWO2_01_FULL_47_24</name>
    <dbReference type="NCBI Taxonomy" id="1802401"/>
    <lineage>
        <taxon>Bacteria</taxon>
        <taxon>Candidatus Uhriibacteriota</taxon>
    </lineage>
</organism>
<feature type="transmembrane region" description="Helical" evidence="1">
    <location>
        <begin position="52"/>
        <end position="73"/>
    </location>
</feature>
<gene>
    <name evidence="2" type="ORF">A3B21_03780</name>
</gene>
<keyword evidence="1" id="KW-0472">Membrane</keyword>
<dbReference type="Proteomes" id="UP000176897">
    <property type="component" value="Unassembled WGS sequence"/>
</dbReference>
<keyword evidence="1" id="KW-0812">Transmembrane</keyword>
<dbReference type="STRING" id="1802401.A3B21_03780"/>
<dbReference type="AlphaFoldDB" id="A0A1F7URI3"/>
<name>A0A1F7URI3_9BACT</name>
<feature type="transmembrane region" description="Helical" evidence="1">
    <location>
        <begin position="6"/>
        <end position="22"/>
    </location>
</feature>
<feature type="transmembrane region" description="Helical" evidence="1">
    <location>
        <begin position="85"/>
        <end position="103"/>
    </location>
</feature>
<evidence type="ECO:0000313" key="2">
    <source>
        <dbReference type="EMBL" id="OGL80859.1"/>
    </source>
</evidence>
<proteinExistence type="predicted"/>
<evidence type="ECO:0000256" key="1">
    <source>
        <dbReference type="SAM" id="Phobius"/>
    </source>
</evidence>
<protein>
    <submittedName>
        <fullName evidence="2">Uncharacterized protein</fullName>
    </submittedName>
</protein>
<comment type="caution">
    <text evidence="2">The sequence shown here is derived from an EMBL/GenBank/DDBJ whole genome shotgun (WGS) entry which is preliminary data.</text>
</comment>